<evidence type="ECO:0000313" key="2">
    <source>
        <dbReference type="Proteomes" id="UP000007842"/>
    </source>
</evidence>
<dbReference type="AlphaFoldDB" id="F8JRY5"/>
<accession>G8WPV7</accession>
<gene>
    <name evidence="1" type="ordered locus">SCATT_05250</name>
</gene>
<reference evidence="2" key="1">
    <citation type="submission" date="2011-12" db="EMBL/GenBank/DDBJ databases">
        <title>Complete genome sequence of Streptomyces cattleya strain DSM 46488.</title>
        <authorList>
            <person name="Ou H.-Y."/>
            <person name="Li P."/>
            <person name="Zhao C."/>
            <person name="O'Hagan D."/>
            <person name="Deng Z."/>
        </authorList>
    </citation>
    <scope>NUCLEOTIDE SEQUENCE [LARGE SCALE GENOMIC DNA]</scope>
    <source>
        <strain evidence="2">ATCC 35852 / DSM 46488 / JCM 4925 / NBRC 14057 / NRRL 8057</strain>
    </source>
</reference>
<protein>
    <submittedName>
        <fullName evidence="1">Uncharacterized protein</fullName>
    </submittedName>
</protein>
<dbReference type="STRING" id="1003195.SCATT_05250"/>
<dbReference type="Proteomes" id="UP000007842">
    <property type="component" value="Chromosome"/>
</dbReference>
<evidence type="ECO:0000313" key="1">
    <source>
        <dbReference type="EMBL" id="AEW92896.1"/>
    </source>
</evidence>
<proteinExistence type="predicted"/>
<organism evidence="1 2">
    <name type="scientific">Streptantibioticus cattleyicolor (strain ATCC 35852 / DSM 46488 / JCM 4925 / NBRC 14057 / NRRL 8057)</name>
    <name type="common">Streptomyces cattleya</name>
    <dbReference type="NCBI Taxonomy" id="1003195"/>
    <lineage>
        <taxon>Bacteria</taxon>
        <taxon>Bacillati</taxon>
        <taxon>Actinomycetota</taxon>
        <taxon>Actinomycetes</taxon>
        <taxon>Kitasatosporales</taxon>
        <taxon>Streptomycetaceae</taxon>
        <taxon>Streptantibioticus</taxon>
    </lineage>
</organism>
<dbReference type="PATRIC" id="fig|1003195.11.peg.2141"/>
<dbReference type="KEGG" id="sct:SCAT_0514"/>
<dbReference type="KEGG" id="scy:SCATT_05250"/>
<sequence length="149" mass="15494">MDTPTSDQVPTAPPGDDRAFDPYTLFGTQAPDVVSIPEADAAGSQLLIGTAHVLAGLMVLGLLEHAGSAVGLVDVLYPTAQGDERDRALFLAGAITGQAVELRRNRRTGGWTTEDLNAAIADCEAAGFVAMGRLMARASKVFGNRPETG</sequence>
<dbReference type="HOGENOM" id="CLU_1748586_0_0_11"/>
<dbReference type="EMBL" id="CP003219">
    <property type="protein sequence ID" value="AEW92896.1"/>
    <property type="molecule type" value="Genomic_DNA"/>
</dbReference>
<dbReference type="RefSeq" id="WP_014141290.1">
    <property type="nucleotide sequence ID" value="NC_016111.1"/>
</dbReference>
<keyword evidence="2" id="KW-1185">Reference proteome</keyword>
<name>F8JRY5_STREN</name>
<accession>F8JRY5</accession>